<gene>
    <name evidence="2" type="ORF">PLEPLA_LOCUS25815</name>
</gene>
<feature type="compositionally biased region" description="Basic and acidic residues" evidence="1">
    <location>
        <begin position="1"/>
        <end position="10"/>
    </location>
</feature>
<evidence type="ECO:0000313" key="3">
    <source>
        <dbReference type="Proteomes" id="UP001153269"/>
    </source>
</evidence>
<feature type="region of interest" description="Disordered" evidence="1">
    <location>
        <begin position="1"/>
        <end position="32"/>
    </location>
</feature>
<sequence length="137" mass="14739">MKSTGRDRINKLNRKSRTGNKAPTEAASRHALKSGHYPELFLPDPLENVRVSPCENGAGHFTASEWLEEEAGWSSAVEMDTPADPSGIGYILTAVAQIESDGEASDGRITTCGSVSARIQNHFLAVKSHNTQAVECT</sequence>
<dbReference type="Proteomes" id="UP001153269">
    <property type="component" value="Unassembled WGS sequence"/>
</dbReference>
<accession>A0A9N7UVB6</accession>
<comment type="caution">
    <text evidence="2">The sequence shown here is derived from an EMBL/GenBank/DDBJ whole genome shotgun (WGS) entry which is preliminary data.</text>
</comment>
<protein>
    <submittedName>
        <fullName evidence="2">Uncharacterized protein</fullName>
    </submittedName>
</protein>
<evidence type="ECO:0000313" key="2">
    <source>
        <dbReference type="EMBL" id="CAB1437816.1"/>
    </source>
</evidence>
<dbReference type="EMBL" id="CADEAL010002075">
    <property type="protein sequence ID" value="CAB1437816.1"/>
    <property type="molecule type" value="Genomic_DNA"/>
</dbReference>
<evidence type="ECO:0000256" key="1">
    <source>
        <dbReference type="SAM" id="MobiDB-lite"/>
    </source>
</evidence>
<name>A0A9N7UVB6_PLEPL</name>
<keyword evidence="3" id="KW-1185">Reference proteome</keyword>
<dbReference type="AlphaFoldDB" id="A0A9N7UVB6"/>
<reference evidence="2" key="1">
    <citation type="submission" date="2020-03" db="EMBL/GenBank/DDBJ databases">
        <authorList>
            <person name="Weist P."/>
        </authorList>
    </citation>
    <scope>NUCLEOTIDE SEQUENCE</scope>
</reference>
<proteinExistence type="predicted"/>
<organism evidence="2 3">
    <name type="scientific">Pleuronectes platessa</name>
    <name type="common">European plaice</name>
    <dbReference type="NCBI Taxonomy" id="8262"/>
    <lineage>
        <taxon>Eukaryota</taxon>
        <taxon>Metazoa</taxon>
        <taxon>Chordata</taxon>
        <taxon>Craniata</taxon>
        <taxon>Vertebrata</taxon>
        <taxon>Euteleostomi</taxon>
        <taxon>Actinopterygii</taxon>
        <taxon>Neopterygii</taxon>
        <taxon>Teleostei</taxon>
        <taxon>Neoteleostei</taxon>
        <taxon>Acanthomorphata</taxon>
        <taxon>Carangaria</taxon>
        <taxon>Pleuronectiformes</taxon>
        <taxon>Pleuronectoidei</taxon>
        <taxon>Pleuronectidae</taxon>
        <taxon>Pleuronectes</taxon>
    </lineage>
</organism>